<evidence type="ECO:0000256" key="5">
    <source>
        <dbReference type="PIRSR" id="PIRSR604574-2"/>
    </source>
</evidence>
<dbReference type="PATRIC" id="fig|1280951.3.peg.2057"/>
<dbReference type="SUPFAM" id="SSF51197">
    <property type="entry name" value="Clavaminate synthase-like"/>
    <property type="match status" value="1"/>
</dbReference>
<name>A0A059FQX0_9PROT</name>
<gene>
    <name evidence="7" type="ORF">HHI_10194</name>
</gene>
<dbReference type="InterPro" id="IPR004574">
    <property type="entry name" value="Alkb"/>
</dbReference>
<evidence type="ECO:0000313" key="7">
    <source>
        <dbReference type="EMBL" id="KCZ93050.1"/>
    </source>
</evidence>
<accession>A0A059FQX0</accession>
<feature type="binding site" evidence="5">
    <location>
        <position position="136"/>
    </location>
    <ligand>
        <name>Fe cation</name>
        <dbReference type="ChEBI" id="CHEBI:24875"/>
        <note>catalytic</note>
    </ligand>
</feature>
<evidence type="ECO:0000256" key="1">
    <source>
        <dbReference type="ARBA" id="ARBA00022723"/>
    </source>
</evidence>
<dbReference type="OrthoDB" id="9796932at2"/>
<dbReference type="GO" id="GO:0008198">
    <property type="term" value="F:ferrous iron binding"/>
    <property type="evidence" value="ECO:0007669"/>
    <property type="project" value="TreeGrafter"/>
</dbReference>
<dbReference type="GO" id="GO:0035513">
    <property type="term" value="P:oxidative RNA demethylation"/>
    <property type="evidence" value="ECO:0007669"/>
    <property type="project" value="TreeGrafter"/>
</dbReference>
<keyword evidence="2 7" id="KW-0223">Dioxygenase</keyword>
<evidence type="ECO:0000256" key="4">
    <source>
        <dbReference type="ARBA" id="ARBA00023004"/>
    </source>
</evidence>
<organism evidence="7 8">
    <name type="scientific">Hyphomonas hirschiana VP5</name>
    <dbReference type="NCBI Taxonomy" id="1280951"/>
    <lineage>
        <taxon>Bacteria</taxon>
        <taxon>Pseudomonadati</taxon>
        <taxon>Pseudomonadota</taxon>
        <taxon>Alphaproteobacteria</taxon>
        <taxon>Hyphomonadales</taxon>
        <taxon>Hyphomonadaceae</taxon>
        <taxon>Hyphomonas</taxon>
    </lineage>
</organism>
<reference evidence="7 8" key="1">
    <citation type="submission" date="2013-04" db="EMBL/GenBank/DDBJ databases">
        <title>Hyphomonas hirschiana VP5 Genome Sequencing.</title>
        <authorList>
            <person name="Lai Q."/>
            <person name="Shao Z."/>
        </authorList>
    </citation>
    <scope>NUCLEOTIDE SEQUENCE [LARGE SCALE GENOMIC DNA]</scope>
    <source>
        <strain evidence="7 8">VP5</strain>
    </source>
</reference>
<keyword evidence="1 5" id="KW-0479">Metal-binding</keyword>
<evidence type="ECO:0000259" key="6">
    <source>
        <dbReference type="PROSITE" id="PS51471"/>
    </source>
</evidence>
<dbReference type="PANTHER" id="PTHR16557">
    <property type="entry name" value="ALKYLATED DNA REPAIR PROTEIN ALKB-RELATED"/>
    <property type="match status" value="1"/>
</dbReference>
<dbReference type="Gene3D" id="2.60.120.590">
    <property type="entry name" value="Alpha-ketoglutarate-dependent dioxygenase AlkB-like"/>
    <property type="match status" value="1"/>
</dbReference>
<dbReference type="RefSeq" id="WP_011646534.1">
    <property type="nucleotide sequence ID" value="NZ_ARYI01000008.1"/>
</dbReference>
<dbReference type="InterPro" id="IPR037151">
    <property type="entry name" value="AlkB-like_sf"/>
</dbReference>
<dbReference type="GO" id="GO:0035516">
    <property type="term" value="F:broad specificity oxidative DNA demethylase activity"/>
    <property type="evidence" value="ECO:0007669"/>
    <property type="project" value="TreeGrafter"/>
</dbReference>
<dbReference type="Pfam" id="PF13532">
    <property type="entry name" value="2OG-FeII_Oxy_2"/>
    <property type="match status" value="1"/>
</dbReference>
<dbReference type="Proteomes" id="UP000025061">
    <property type="component" value="Unassembled WGS sequence"/>
</dbReference>
<keyword evidence="3" id="KW-0560">Oxidoreductase</keyword>
<dbReference type="InterPro" id="IPR027450">
    <property type="entry name" value="AlkB-like"/>
</dbReference>
<comment type="caution">
    <text evidence="7">The sequence shown here is derived from an EMBL/GenBank/DDBJ whole genome shotgun (WGS) entry which is preliminary data.</text>
</comment>
<dbReference type="EMBL" id="ARYI01000008">
    <property type="protein sequence ID" value="KCZ93050.1"/>
    <property type="molecule type" value="Genomic_DNA"/>
</dbReference>
<evidence type="ECO:0000256" key="2">
    <source>
        <dbReference type="ARBA" id="ARBA00022964"/>
    </source>
</evidence>
<sequence length="216" mass="23742">MTDLFGAEEPRQTAREKLAEGAVLLRGFALDCEVDLLAAIQAITTVSPFRRMATPGGHVMSVAMTNCGQAGWVTDRTGYHYDATDPETGKPWHPMPESFMALAVFAATEAGYCRFRPDTCLINRYEPGAKLSLHQDRNEREFAHPIVSVSLGLPATFQFGGLRRADPIRKYALRHGDVAVWGGPSRLCHHGVLALKEGAHPKLGRMRLNLTFRGAL</sequence>
<keyword evidence="8" id="KW-1185">Reference proteome</keyword>
<dbReference type="InterPro" id="IPR005123">
    <property type="entry name" value="Oxoglu/Fe-dep_dioxygenase_dom"/>
</dbReference>
<dbReference type="PANTHER" id="PTHR16557:SF2">
    <property type="entry name" value="NUCLEIC ACID DIOXYGENASE ALKBH1"/>
    <property type="match status" value="1"/>
</dbReference>
<evidence type="ECO:0000313" key="8">
    <source>
        <dbReference type="Proteomes" id="UP000025061"/>
    </source>
</evidence>
<dbReference type="PROSITE" id="PS51471">
    <property type="entry name" value="FE2OG_OXY"/>
    <property type="match status" value="1"/>
</dbReference>
<dbReference type="GO" id="GO:0035515">
    <property type="term" value="F:oxidative RNA demethylase activity"/>
    <property type="evidence" value="ECO:0007669"/>
    <property type="project" value="TreeGrafter"/>
</dbReference>
<keyword evidence="4 5" id="KW-0408">Iron</keyword>
<feature type="domain" description="Fe2OG dioxygenase" evidence="6">
    <location>
        <begin position="116"/>
        <end position="216"/>
    </location>
</feature>
<comment type="cofactor">
    <cofactor evidence="5">
        <name>Fe(2+)</name>
        <dbReference type="ChEBI" id="CHEBI:29033"/>
    </cofactor>
    <text evidence="5">Binds 1 Fe(2+) ion per subunit.</text>
</comment>
<feature type="binding site" evidence="5">
    <location>
        <position position="190"/>
    </location>
    <ligand>
        <name>Fe cation</name>
        <dbReference type="ChEBI" id="CHEBI:24875"/>
        <note>catalytic</note>
    </ligand>
</feature>
<dbReference type="GO" id="GO:0005737">
    <property type="term" value="C:cytoplasm"/>
    <property type="evidence" value="ECO:0007669"/>
    <property type="project" value="TreeGrafter"/>
</dbReference>
<protein>
    <submittedName>
        <fullName evidence="7">Alpha-ketoglutarate-dependent dioxygenase AlkB</fullName>
    </submittedName>
</protein>
<feature type="binding site" evidence="5">
    <location>
        <position position="134"/>
    </location>
    <ligand>
        <name>Fe cation</name>
        <dbReference type="ChEBI" id="CHEBI:24875"/>
        <note>catalytic</note>
    </ligand>
</feature>
<proteinExistence type="predicted"/>
<dbReference type="NCBIfam" id="NF011930">
    <property type="entry name" value="PRK15401.1"/>
    <property type="match status" value="1"/>
</dbReference>
<evidence type="ECO:0000256" key="3">
    <source>
        <dbReference type="ARBA" id="ARBA00023002"/>
    </source>
</evidence>
<dbReference type="AlphaFoldDB" id="A0A059FQX0"/>